<evidence type="ECO:0000313" key="2">
    <source>
        <dbReference type="Proteomes" id="UP000789901"/>
    </source>
</evidence>
<gene>
    <name evidence="1" type="ORF">GMARGA_LOCUS2129</name>
</gene>
<sequence>MSLLYYDPISPLYHPYFDSFPRTSIFDWTTQILCGIYHHLQGTSPLSRSSIPISDQSQNYGSRIKVNSKTGDVVWRPATDIYDMNEAFIIHIDWPLNVSQLMKLQLLDALKRDNIEAKFQNDLLEIKVGYSFLNNK</sequence>
<proteinExistence type="predicted"/>
<name>A0ABN7U3B1_GIGMA</name>
<evidence type="ECO:0000313" key="1">
    <source>
        <dbReference type="EMBL" id="CAG8499523.1"/>
    </source>
</evidence>
<dbReference type="EMBL" id="CAJVQB010000640">
    <property type="protein sequence ID" value="CAG8499523.1"/>
    <property type="molecule type" value="Genomic_DNA"/>
</dbReference>
<comment type="caution">
    <text evidence="1">The sequence shown here is derived from an EMBL/GenBank/DDBJ whole genome shotgun (WGS) entry which is preliminary data.</text>
</comment>
<keyword evidence="2" id="KW-1185">Reference proteome</keyword>
<reference evidence="1 2" key="1">
    <citation type="submission" date="2021-06" db="EMBL/GenBank/DDBJ databases">
        <authorList>
            <person name="Kallberg Y."/>
            <person name="Tangrot J."/>
            <person name="Rosling A."/>
        </authorList>
    </citation>
    <scope>NUCLEOTIDE SEQUENCE [LARGE SCALE GENOMIC DNA]</scope>
    <source>
        <strain evidence="1 2">120-4 pot B 10/14</strain>
    </source>
</reference>
<protein>
    <submittedName>
        <fullName evidence="1">17607_t:CDS:1</fullName>
    </submittedName>
</protein>
<accession>A0ABN7U3B1</accession>
<organism evidence="1 2">
    <name type="scientific">Gigaspora margarita</name>
    <dbReference type="NCBI Taxonomy" id="4874"/>
    <lineage>
        <taxon>Eukaryota</taxon>
        <taxon>Fungi</taxon>
        <taxon>Fungi incertae sedis</taxon>
        <taxon>Mucoromycota</taxon>
        <taxon>Glomeromycotina</taxon>
        <taxon>Glomeromycetes</taxon>
        <taxon>Diversisporales</taxon>
        <taxon>Gigasporaceae</taxon>
        <taxon>Gigaspora</taxon>
    </lineage>
</organism>
<dbReference type="Proteomes" id="UP000789901">
    <property type="component" value="Unassembled WGS sequence"/>
</dbReference>